<accession>A0A7J6VWU5</accession>
<dbReference type="AlphaFoldDB" id="A0A7J6VWU5"/>
<gene>
    <name evidence="1" type="ORF">FRX31_021344</name>
</gene>
<proteinExistence type="predicted"/>
<organism evidence="1 2">
    <name type="scientific">Thalictrum thalictroides</name>
    <name type="common">Rue-anemone</name>
    <name type="synonym">Anemone thalictroides</name>
    <dbReference type="NCBI Taxonomy" id="46969"/>
    <lineage>
        <taxon>Eukaryota</taxon>
        <taxon>Viridiplantae</taxon>
        <taxon>Streptophyta</taxon>
        <taxon>Embryophyta</taxon>
        <taxon>Tracheophyta</taxon>
        <taxon>Spermatophyta</taxon>
        <taxon>Magnoliopsida</taxon>
        <taxon>Ranunculales</taxon>
        <taxon>Ranunculaceae</taxon>
        <taxon>Thalictroideae</taxon>
        <taxon>Thalictrum</taxon>
    </lineage>
</organism>
<comment type="caution">
    <text evidence="1">The sequence shown here is derived from an EMBL/GenBank/DDBJ whole genome shotgun (WGS) entry which is preliminary data.</text>
</comment>
<sequence length="87" mass="9718">MVKILRLSAGRARNGWADVGLCLLDLFMPGVRNGKEVGFEEDNNHFHPKGRQQVMKLSSNTKETEKYQNGESKQIKQLTVGIGGVFN</sequence>
<name>A0A7J6VWU5_THATH</name>
<dbReference type="Proteomes" id="UP000554482">
    <property type="component" value="Unassembled WGS sequence"/>
</dbReference>
<evidence type="ECO:0000313" key="1">
    <source>
        <dbReference type="EMBL" id="KAF5189078.1"/>
    </source>
</evidence>
<dbReference type="EMBL" id="JABWDY010025993">
    <property type="protein sequence ID" value="KAF5189078.1"/>
    <property type="molecule type" value="Genomic_DNA"/>
</dbReference>
<evidence type="ECO:0000313" key="2">
    <source>
        <dbReference type="Proteomes" id="UP000554482"/>
    </source>
</evidence>
<keyword evidence="2" id="KW-1185">Reference proteome</keyword>
<protein>
    <submittedName>
        <fullName evidence="1">Uncharacterized protein</fullName>
    </submittedName>
</protein>
<reference evidence="1 2" key="1">
    <citation type="submission" date="2020-06" db="EMBL/GenBank/DDBJ databases">
        <title>Transcriptomic and genomic resources for Thalictrum thalictroides and T. hernandezii: Facilitating candidate gene discovery in an emerging model plant lineage.</title>
        <authorList>
            <person name="Arias T."/>
            <person name="Riano-Pachon D.M."/>
            <person name="Di Stilio V.S."/>
        </authorList>
    </citation>
    <scope>NUCLEOTIDE SEQUENCE [LARGE SCALE GENOMIC DNA]</scope>
    <source>
        <strain evidence="2">cv. WT478/WT964</strain>
        <tissue evidence="1">Leaves</tissue>
    </source>
</reference>